<reference evidence="1" key="1">
    <citation type="submission" date="2020-02" db="EMBL/GenBank/DDBJ databases">
        <title>Genome sequencing of the panga catfish, Pangasius djambal.</title>
        <authorList>
            <person name="Wen M."/>
            <person name="Zahm M."/>
            <person name="Roques C."/>
            <person name="Cabau C."/>
            <person name="Klopp C."/>
            <person name="Donnadieu C."/>
            <person name="Jouanno E."/>
            <person name="Avarre J.-C."/>
            <person name="Campet M."/>
            <person name="Ha T."/>
            <person name="Dugue R."/>
            <person name="Lampietro C."/>
            <person name="Louis A."/>
            <person name="Herpin A."/>
            <person name="Echchiki A."/>
            <person name="Berthelot C."/>
            <person name="Parey E."/>
            <person name="Roest-Crollius H."/>
            <person name="Braasch I."/>
            <person name="Postlethwait J.H."/>
            <person name="Bobe J."/>
            <person name="Montfort J."/>
            <person name="Bouchez O."/>
            <person name="Begum T."/>
            <person name="Schartl M."/>
            <person name="Gustiano R."/>
            <person name="Guiguen Y."/>
        </authorList>
    </citation>
    <scope>NUCLEOTIDE SEQUENCE</scope>
    <source>
        <strain evidence="1">Pdj_M5554</strain>
    </source>
</reference>
<protein>
    <submittedName>
        <fullName evidence="1">Uncharacterized protein</fullName>
    </submittedName>
</protein>
<proteinExistence type="predicted"/>
<dbReference type="EMBL" id="CM040983">
    <property type="protein sequence ID" value="MCJ8735549.1"/>
    <property type="molecule type" value="Genomic_DNA"/>
</dbReference>
<dbReference type="Proteomes" id="UP000830395">
    <property type="component" value="Chromosome 9"/>
</dbReference>
<sequence>ERLGEDTYQGEGYEGRVDVPEEELRKGNCSLVLQNLTLTDAGVYTCYQIVRRSKRSVKTKTEEISRVKLSVQEKPPEKKTEIPGDDAGMKCPHPPIMVLSLISCLLLQFFFT</sequence>
<keyword evidence="2" id="KW-1185">Reference proteome</keyword>
<accession>A0ACC5YIL2</accession>
<evidence type="ECO:0000313" key="2">
    <source>
        <dbReference type="Proteomes" id="UP000830395"/>
    </source>
</evidence>
<evidence type="ECO:0000313" key="1">
    <source>
        <dbReference type="EMBL" id="MCJ8735549.1"/>
    </source>
</evidence>
<gene>
    <name evidence="1" type="ORF">PDJAM_G00248380</name>
</gene>
<organism evidence="1 2">
    <name type="scientific">Pangasius djambal</name>
    <dbReference type="NCBI Taxonomy" id="1691987"/>
    <lineage>
        <taxon>Eukaryota</taxon>
        <taxon>Metazoa</taxon>
        <taxon>Chordata</taxon>
        <taxon>Craniata</taxon>
        <taxon>Vertebrata</taxon>
        <taxon>Euteleostomi</taxon>
        <taxon>Actinopterygii</taxon>
        <taxon>Neopterygii</taxon>
        <taxon>Teleostei</taxon>
        <taxon>Ostariophysi</taxon>
        <taxon>Siluriformes</taxon>
        <taxon>Pangasiidae</taxon>
        <taxon>Pangasius</taxon>
    </lineage>
</organism>
<comment type="caution">
    <text evidence="1">The sequence shown here is derived from an EMBL/GenBank/DDBJ whole genome shotgun (WGS) entry which is preliminary data.</text>
</comment>
<name>A0ACC5YIL2_9TELE</name>
<feature type="non-terminal residue" evidence="1">
    <location>
        <position position="1"/>
    </location>
</feature>